<reference evidence="2" key="1">
    <citation type="submission" date="2023-07" db="EMBL/GenBank/DDBJ databases">
        <title>Genomic Encyclopedia of Type Strains, Phase IV (KMG-IV): sequencing the most valuable type-strain genomes for metagenomic binning, comparative biology and taxonomic classification.</title>
        <authorList>
            <person name="Goeker M."/>
        </authorList>
    </citation>
    <scope>NUCLEOTIDE SEQUENCE</scope>
    <source>
        <strain evidence="2">DSM 24202</strain>
    </source>
</reference>
<dbReference type="EMBL" id="JAUSVL010000001">
    <property type="protein sequence ID" value="MDQ0290124.1"/>
    <property type="molecule type" value="Genomic_DNA"/>
</dbReference>
<evidence type="ECO:0008006" key="4">
    <source>
        <dbReference type="Google" id="ProtNLM"/>
    </source>
</evidence>
<dbReference type="AlphaFoldDB" id="A0AAE4ANA6"/>
<keyword evidence="3" id="KW-1185">Reference proteome</keyword>
<protein>
    <recommendedName>
        <fullName evidence="4">LamG-like jellyroll fold domain-containing protein</fullName>
    </recommendedName>
</protein>
<feature type="chain" id="PRO_5041935943" description="LamG-like jellyroll fold domain-containing protein" evidence="1">
    <location>
        <begin position="23"/>
        <end position="1214"/>
    </location>
</feature>
<name>A0AAE4ANA6_9BACT</name>
<dbReference type="RefSeq" id="WP_307261543.1">
    <property type="nucleotide sequence ID" value="NZ_JAUSVL010000001.1"/>
</dbReference>
<evidence type="ECO:0000256" key="1">
    <source>
        <dbReference type="SAM" id="SignalP"/>
    </source>
</evidence>
<accession>A0AAE4ANA6</accession>
<dbReference type="Proteomes" id="UP001238163">
    <property type="component" value="Unassembled WGS sequence"/>
</dbReference>
<dbReference type="Gene3D" id="2.60.120.200">
    <property type="match status" value="1"/>
</dbReference>
<dbReference type="InterPro" id="IPR013320">
    <property type="entry name" value="ConA-like_dom_sf"/>
</dbReference>
<proteinExistence type="predicted"/>
<evidence type="ECO:0000313" key="3">
    <source>
        <dbReference type="Proteomes" id="UP001238163"/>
    </source>
</evidence>
<dbReference type="Pfam" id="PF13385">
    <property type="entry name" value="Laminin_G_3"/>
    <property type="match status" value="1"/>
</dbReference>
<dbReference type="Gene3D" id="3.20.20.80">
    <property type="entry name" value="Glycosidases"/>
    <property type="match status" value="1"/>
</dbReference>
<gene>
    <name evidence="2" type="ORF">J3R75_002231</name>
</gene>
<comment type="caution">
    <text evidence="2">The sequence shown here is derived from an EMBL/GenBank/DDBJ whole genome shotgun (WGS) entry which is preliminary data.</text>
</comment>
<keyword evidence="1" id="KW-0732">Signal</keyword>
<organism evidence="2 3">
    <name type="scientific">Oligosphaera ethanolica</name>
    <dbReference type="NCBI Taxonomy" id="760260"/>
    <lineage>
        <taxon>Bacteria</taxon>
        <taxon>Pseudomonadati</taxon>
        <taxon>Lentisphaerota</taxon>
        <taxon>Oligosphaeria</taxon>
        <taxon>Oligosphaerales</taxon>
        <taxon>Oligosphaeraceae</taxon>
        <taxon>Oligosphaera</taxon>
    </lineage>
</organism>
<sequence length="1214" mass="133716">MKRLMCRCLAIVSCLFAAAVNAESLLPEFSALSLAPGDAGRTQVRHGERSIYFVGTEPAAAMSGVTLALRDDAIVLDNREAPAELRKIVMRLNTIKQRQFPGACYVLRVQIEGPKGGHAALFFEGRTLDGVHYHNNTGHTLNGERQEILHYRTLPKELDDLHLRLDLSGPGEYKIFAAEFAEVPVRQKDPAVAAARVPELLFHADFDGTATARRGGQPEPMAARGIDYGPGVKGQALKSSGEAGTLLQYAMAGNAVPECGTVSLWYRPSWTSTEDASGFHQLFTMERPEGSRYGSGAVFLWCHNDVLRADTSDLRDSYQRTRSVLPGQWQHVAMSWDEDGSQVYYNGRPANDMPGGDSYSPLNVGPGKHLIFRDSVLKSFFVGGLNGEQQCEGLIDDLRIYSAPLSREDVLAVAREIRYFEVAATRSYIVNRGDGANAIAFSITPQQPVAMRFRWQVVAEDGRVVAASGDALAGSAADVGRPLAQTAAVPALAPGRYDIRVTEDLYKGSTLDSLSVPVWVFHGTNAEVSATDELRLEHLATIRPNPSMSAEELLYVGVPSMGELAGRPYMEIDGADGSRFVLRLRLPDAQGMYLLEWDYPDDKLRTVDILAQSTRIQGSEYELQTGYCTGDEYPPSGRMLTQKSVYYARSTDAALVFMTARNGAPAAVAEIRVSKIVGGLPALGAAALASPADNGRAVGIYYEDPAVLYDFGRYASVMPGLEQMLDRLSAYMQYSGQTLLTYPLVWYQGMIGDKYNPRNHPEDFFQAVLTIFDRDGLGFMPSFNHHNIYFPDLAISAERFEDGSLHDTPVSILNTGKPNPGGWHGTPPNFNVMHPAVQEHILANVQQFIDEGAAHPSFKGITLHLTNHCLASFGELSAGYNDYVIDAFSRATGIAVPVSRQEPLRGKLYYEWLMAHAREEWIDWRCQALAEFYGRIAERLRLARPDLRLVLCNLGPMGEVKAENFRDEDFVAQRYRGAGLDPKYLSAIANVTLVQTIIPADYRWRRGHGSEDPNLQHLRDFDLLPGTYSLLNTAPAPWLHMHDRYWESAIGRRGGRRWNGPGEGELGAWFSEQSWRVSTLNPAGVHAMRHYIAPLRHNDLLGITKGGFLIGTYGMDELLRPFAQAFRALPAQRFADVASGNAAITLRRLEHAGATWFYVVNTTATPAEAALRLSAPARDVVSGVTVPAGELRLPMTAYEFRAFRADGAVVIEGK</sequence>
<evidence type="ECO:0000313" key="2">
    <source>
        <dbReference type="EMBL" id="MDQ0290124.1"/>
    </source>
</evidence>
<feature type="signal peptide" evidence="1">
    <location>
        <begin position="1"/>
        <end position="22"/>
    </location>
</feature>
<dbReference type="SUPFAM" id="SSF49899">
    <property type="entry name" value="Concanavalin A-like lectins/glucanases"/>
    <property type="match status" value="1"/>
</dbReference>